<dbReference type="AlphaFoldDB" id="A0A095HNR3"/>
<reference evidence="5" key="2">
    <citation type="submission" date="2017-09" db="EMBL/GenBank/DDBJ databases">
        <title>FDA dAtabase for Regulatory Grade micrObial Sequences (FDA-ARGOS): Supporting development and validation of Infectious Disease Dx tests.</title>
        <authorList>
            <person name="Minogue T."/>
            <person name="Wolcott M."/>
            <person name="Wasieloski L."/>
            <person name="Aguilar W."/>
            <person name="Moore D."/>
            <person name="Tallon L.J."/>
            <person name="Sadzewicz L."/>
            <person name="Ott S."/>
            <person name="Zhao X."/>
            <person name="Nagaraj S."/>
            <person name="Vavikolanu K."/>
            <person name="Aluvathingal J."/>
            <person name="Nadendla S."/>
            <person name="Sichtig H."/>
        </authorList>
    </citation>
    <scope>NUCLEOTIDE SEQUENCE</scope>
    <source>
        <strain evidence="5">FDAARGOS_390</strain>
    </source>
</reference>
<dbReference type="InterPro" id="IPR000073">
    <property type="entry name" value="AB_hydrolase_1"/>
</dbReference>
<evidence type="ECO:0000256" key="2">
    <source>
        <dbReference type="ARBA" id="ARBA00038115"/>
    </source>
</evidence>
<dbReference type="EMBL" id="PDDY01000001">
    <property type="protein sequence ID" value="PEH42858.1"/>
    <property type="molecule type" value="Genomic_DNA"/>
</dbReference>
<reference evidence="8" key="3">
    <citation type="submission" date="2017-09" db="EMBL/GenBank/DDBJ databases">
        <title>FDA dAtabase for Regulatory Grade micrObial Sequences (FDA-ARGOS): Supporting development and validation of Infectious Disease Dx tests.</title>
        <authorList>
            <person name="Minogue T."/>
            <person name="Wolcott M."/>
            <person name="Wasieloski L."/>
            <person name="Aguilar W."/>
            <person name="Moore D."/>
            <person name="Tallon L."/>
            <person name="Sadzewicz L."/>
            <person name="Ott S."/>
            <person name="Zhao X."/>
            <person name="Nagaraj S."/>
            <person name="Vavikolanu K."/>
            <person name="Aluvathingal J."/>
            <person name="Nadendla S."/>
            <person name="Sichtig H."/>
        </authorList>
    </citation>
    <scope>NUCLEOTIDE SEQUENCE [LARGE SCALE GENOMIC DNA]</scope>
    <source>
        <strain evidence="8">FDAARGOS_390</strain>
    </source>
</reference>
<evidence type="ECO:0000256" key="1">
    <source>
        <dbReference type="ARBA" id="ARBA00022801"/>
    </source>
</evidence>
<evidence type="ECO:0000313" key="7">
    <source>
        <dbReference type="Proteomes" id="UP000029590"/>
    </source>
</evidence>
<proteinExistence type="inferred from homology"/>
<dbReference type="EMBL" id="CP104215">
    <property type="protein sequence ID" value="UWX73590.1"/>
    <property type="molecule type" value="Genomic_DNA"/>
</dbReference>
<dbReference type="RefSeq" id="WP_017919244.1">
    <property type="nucleotide sequence ID" value="NZ_CADEPT010000003.1"/>
</dbReference>
<dbReference type="SUPFAM" id="SSF53474">
    <property type="entry name" value="alpha/beta-Hydrolases"/>
    <property type="match status" value="1"/>
</dbReference>
<dbReference type="PANTHER" id="PTHR22946:SF9">
    <property type="entry name" value="POLYKETIDE TRANSFERASE AF380"/>
    <property type="match status" value="1"/>
</dbReference>
<dbReference type="EMBL" id="JPGG01000016">
    <property type="protein sequence ID" value="KGC15189.1"/>
    <property type="molecule type" value="Genomic_DNA"/>
</dbReference>
<evidence type="ECO:0000313" key="8">
    <source>
        <dbReference type="Proteomes" id="UP000220629"/>
    </source>
</evidence>
<protein>
    <submittedName>
        <fullName evidence="5">Alpha/beta hydrolase</fullName>
    </submittedName>
    <submittedName>
        <fullName evidence="4">Dienelactone hydrolase family protein</fullName>
    </submittedName>
    <submittedName>
        <fullName evidence="6">Lysophospholipase</fullName>
    </submittedName>
</protein>
<evidence type="ECO:0000313" key="5">
    <source>
        <dbReference type="EMBL" id="PEH42858.1"/>
    </source>
</evidence>
<reference evidence="6" key="4">
    <citation type="submission" date="2022-09" db="EMBL/GenBank/DDBJ databases">
        <title>Genomic of Burkholderia gladioli.</title>
        <authorList>
            <person name="Wu H."/>
        </authorList>
    </citation>
    <scope>NUCLEOTIDE SEQUENCE</scope>
    <source>
        <strain evidence="6">ZN-S4</strain>
    </source>
</reference>
<organism evidence="5 8">
    <name type="scientific">Burkholderia gladioli</name>
    <name type="common">Pseudomonas marginata</name>
    <name type="synonym">Phytomonas marginata</name>
    <dbReference type="NCBI Taxonomy" id="28095"/>
    <lineage>
        <taxon>Bacteria</taxon>
        <taxon>Pseudomonadati</taxon>
        <taxon>Pseudomonadota</taxon>
        <taxon>Betaproteobacteria</taxon>
        <taxon>Burkholderiales</taxon>
        <taxon>Burkholderiaceae</taxon>
        <taxon>Burkholderia</taxon>
    </lineage>
</organism>
<dbReference type="Pfam" id="PF00561">
    <property type="entry name" value="Abhydrolase_1"/>
    <property type="match status" value="1"/>
</dbReference>
<reference evidence="4 7" key="1">
    <citation type="submission" date="2014-04" db="EMBL/GenBank/DDBJ databases">
        <authorList>
            <person name="Bishop-Lilly K.A."/>
            <person name="Broomall S.M."/>
            <person name="Chain P.S."/>
            <person name="Chertkov O."/>
            <person name="Coyne S.R."/>
            <person name="Daligault H.E."/>
            <person name="Davenport K.W."/>
            <person name="Erkkila T."/>
            <person name="Frey K.G."/>
            <person name="Gibbons H.S."/>
            <person name="Gu W."/>
            <person name="Jaissle J."/>
            <person name="Johnson S.L."/>
            <person name="Koroleva G.I."/>
            <person name="Ladner J.T."/>
            <person name="Lo C.-C."/>
            <person name="Minogue T.D."/>
            <person name="Munk C."/>
            <person name="Palacios G.F."/>
            <person name="Redden C.L."/>
            <person name="Rosenzweig C.N."/>
            <person name="Scholz M.B."/>
            <person name="Teshima H."/>
            <person name="Xu Y."/>
        </authorList>
    </citation>
    <scope>NUCLEOTIDE SEQUENCE [LARGE SCALE GENOMIC DNA]</scope>
    <source>
        <strain evidence="4">Gladioli</strain>
        <strain evidence="7">gladioli</strain>
    </source>
</reference>
<evidence type="ECO:0000313" key="6">
    <source>
        <dbReference type="EMBL" id="UWX73590.1"/>
    </source>
</evidence>
<dbReference type="InterPro" id="IPR050261">
    <property type="entry name" value="FrsA_esterase"/>
</dbReference>
<dbReference type="Proteomes" id="UP001059745">
    <property type="component" value="Chromosome 2"/>
</dbReference>
<accession>A0A0D5D844</accession>
<accession>A0A095HNR3</accession>
<dbReference type="KEGG" id="bgo:BM43_5576"/>
<name>A0A095HNR3_BURGA</name>
<sequence length="286" mass="30553">MDITTHRTANDIAITLRRPDAAGALPVIVLCHGFCGIQELLLPRFAEAFVAAGYAAVTFDYRGFGASGGEQGRLVPAMQIEDIATVLEFVKALPGIDAARIGLWGTSLGGGHVLAAAAADPAVKAVVSQLSFADGEQVVTRSMSEEEKQAFVSTLERMREKKAATGREMFVAITKVLTDEQSKAFVVEARARHPEMDIKIPFLTVHEMLNYKPAEAAARVACPVLVVVAGEDGVNPPEQGTALHEAVGASVKELFVEAGAGHYDMYDGQHFEHSIAKQLAWFGAHV</sequence>
<dbReference type="Proteomes" id="UP000029590">
    <property type="component" value="Unassembled WGS sequence"/>
</dbReference>
<dbReference type="OrthoDB" id="9805123at2"/>
<dbReference type="Gene3D" id="3.40.50.1820">
    <property type="entry name" value="alpha/beta hydrolase"/>
    <property type="match status" value="1"/>
</dbReference>
<dbReference type="Proteomes" id="UP000220629">
    <property type="component" value="Unassembled WGS sequence"/>
</dbReference>
<comment type="similarity">
    <text evidence="2">Belongs to the AB hydrolase superfamily. FUS2 hydrolase family.</text>
</comment>
<dbReference type="GO" id="GO:0052689">
    <property type="term" value="F:carboxylic ester hydrolase activity"/>
    <property type="evidence" value="ECO:0007669"/>
    <property type="project" value="UniProtKB-ARBA"/>
</dbReference>
<feature type="domain" description="AB hydrolase-1" evidence="3">
    <location>
        <begin position="26"/>
        <end position="268"/>
    </location>
</feature>
<evidence type="ECO:0000313" key="4">
    <source>
        <dbReference type="EMBL" id="KGC15189.1"/>
    </source>
</evidence>
<evidence type="ECO:0000259" key="3">
    <source>
        <dbReference type="Pfam" id="PF00561"/>
    </source>
</evidence>
<dbReference type="InterPro" id="IPR029058">
    <property type="entry name" value="AB_hydrolase_fold"/>
</dbReference>
<keyword evidence="1 5" id="KW-0378">Hydrolase</keyword>
<gene>
    <name evidence="5" type="ORF">CRM94_12245</name>
    <name evidence="4" type="ORF">DM48_2189</name>
    <name evidence="6" type="ORF">NYZ96_34975</name>
</gene>
<dbReference type="PANTHER" id="PTHR22946">
    <property type="entry name" value="DIENELACTONE HYDROLASE DOMAIN-CONTAINING PROTEIN-RELATED"/>
    <property type="match status" value="1"/>
</dbReference>